<evidence type="ECO:0000256" key="3">
    <source>
        <dbReference type="ARBA" id="ARBA00022694"/>
    </source>
</evidence>
<keyword evidence="2" id="KW-0808">Transferase</keyword>
<dbReference type="PANTHER" id="PTHR14911:SF13">
    <property type="entry name" value="TRNA (GUANINE(6)-N2)-METHYLTRANSFERASE THUMP3"/>
    <property type="match status" value="1"/>
</dbReference>
<evidence type="ECO:0000256" key="2">
    <source>
        <dbReference type="ARBA" id="ARBA00022603"/>
    </source>
</evidence>
<dbReference type="InterPro" id="IPR004114">
    <property type="entry name" value="THUMP_dom"/>
</dbReference>
<keyword evidence="3" id="KW-0819">tRNA processing</keyword>
<keyword evidence="7" id="KW-1185">Reference proteome</keyword>
<dbReference type="AlphaFoldDB" id="A0AAV2RFX4"/>
<dbReference type="InterPro" id="IPR029063">
    <property type="entry name" value="SAM-dependent_MTases_sf"/>
</dbReference>
<name>A0AAV2RFX4_MEGNR</name>
<evidence type="ECO:0000259" key="5">
    <source>
        <dbReference type="PROSITE" id="PS51165"/>
    </source>
</evidence>
<dbReference type="FunFam" id="3.40.50.150:FF:000073">
    <property type="entry name" value="THUMP domain containing 3"/>
    <property type="match status" value="1"/>
</dbReference>
<dbReference type="SUPFAM" id="SSF53335">
    <property type="entry name" value="S-adenosyl-L-methionine-dependent methyltransferases"/>
    <property type="match status" value="1"/>
</dbReference>
<dbReference type="Pfam" id="PF01170">
    <property type="entry name" value="UPF0020"/>
    <property type="match status" value="1"/>
</dbReference>
<evidence type="ECO:0000256" key="1">
    <source>
        <dbReference type="ARBA" id="ARBA00004496"/>
    </source>
</evidence>
<dbReference type="GO" id="GO:0005737">
    <property type="term" value="C:cytoplasm"/>
    <property type="evidence" value="ECO:0007669"/>
    <property type="project" value="UniProtKB-SubCell"/>
</dbReference>
<accession>A0AAV2RFX4</accession>
<dbReference type="GO" id="GO:0016423">
    <property type="term" value="F:tRNA (guanine) methyltransferase activity"/>
    <property type="evidence" value="ECO:0007669"/>
    <property type="project" value="TreeGrafter"/>
</dbReference>
<dbReference type="SUPFAM" id="SSF143437">
    <property type="entry name" value="THUMP domain-like"/>
    <property type="match status" value="1"/>
</dbReference>
<dbReference type="InterPro" id="IPR000241">
    <property type="entry name" value="RlmKL-like_Mtase"/>
</dbReference>
<dbReference type="EMBL" id="CAXKWB010020929">
    <property type="protein sequence ID" value="CAL4122886.1"/>
    <property type="molecule type" value="Genomic_DNA"/>
</dbReference>
<dbReference type="GO" id="GO:0003723">
    <property type="term" value="F:RNA binding"/>
    <property type="evidence" value="ECO:0007669"/>
    <property type="project" value="UniProtKB-UniRule"/>
</dbReference>
<dbReference type="GO" id="GO:0043527">
    <property type="term" value="C:tRNA methyltransferase complex"/>
    <property type="evidence" value="ECO:0007669"/>
    <property type="project" value="UniProtKB-ARBA"/>
</dbReference>
<dbReference type="Gene3D" id="3.30.2130.30">
    <property type="match status" value="1"/>
</dbReference>
<keyword evidence="4" id="KW-0694">RNA-binding</keyword>
<reference evidence="6 7" key="1">
    <citation type="submission" date="2024-05" db="EMBL/GenBank/DDBJ databases">
        <authorList>
            <person name="Wallberg A."/>
        </authorList>
    </citation>
    <scope>NUCLEOTIDE SEQUENCE [LARGE SCALE GENOMIC DNA]</scope>
</reference>
<dbReference type="GO" id="GO:0030488">
    <property type="term" value="P:tRNA methylation"/>
    <property type="evidence" value="ECO:0007669"/>
    <property type="project" value="TreeGrafter"/>
</dbReference>
<dbReference type="PANTHER" id="PTHR14911">
    <property type="entry name" value="THUMP DOMAIN-CONTAINING"/>
    <property type="match status" value="1"/>
</dbReference>
<dbReference type="Pfam" id="PF02926">
    <property type="entry name" value="THUMP"/>
    <property type="match status" value="1"/>
</dbReference>
<comment type="caution">
    <text evidence="6">The sequence shown here is derived from an EMBL/GenBank/DDBJ whole genome shotgun (WGS) entry which is preliminary data.</text>
</comment>
<evidence type="ECO:0000313" key="6">
    <source>
        <dbReference type="EMBL" id="CAL4122886.1"/>
    </source>
</evidence>
<evidence type="ECO:0000313" key="7">
    <source>
        <dbReference type="Proteomes" id="UP001497623"/>
    </source>
</evidence>
<comment type="subcellular location">
    <subcellularLocation>
        <location evidence="1">Cytoplasm</location>
    </subcellularLocation>
</comment>
<sequence>MTGTTTETFKRNLDEWLKNVPDTSKIDGYGESVAAESNKISLSGGYLDFYEFLHFLDKNMQKRPKTIKFQLYIVMTVMTVFSPVTEQKLVHFTPLYGLDHFRPNWREVLHIWVIKLHFDNPIQEEYSLMERDFAPPRPDIDLKLMKNSSLVNNNLPQPLQYLTLYDPYIFKRNGDIKTDESSLGDSDSEGPGFRVTCSRAGDSHCFGSPEAARQFGAGVNERFGWPVKLSNHQLEIMLYIDTDFVYVSLCLNNEPLFKRNISQYGRTNLRASICYGLVRLAAPKAGEILLDPMCGGATIPMEGSLTYKQTFHLGGDNFFKAVIRSRENITHLERKGEKMPVDVAGWDATRLPIRDQCVDVVVSDLPFGKRMGNIVDNRVLYFLSLAELARVTRVSTGRAVLLTKDRNSMIKALKRLGSLWKSSKTRTVNVGGLNVGVFMLNRTDLVHDQSLKVVRPTKKNKNIEEDSALTP</sequence>
<protein>
    <recommendedName>
        <fullName evidence="5">THUMP domain-containing protein</fullName>
    </recommendedName>
</protein>
<dbReference type="Gene3D" id="3.40.50.150">
    <property type="entry name" value="Vaccinia Virus protein VP39"/>
    <property type="match status" value="1"/>
</dbReference>
<keyword evidence="2" id="KW-0489">Methyltransferase</keyword>
<proteinExistence type="predicted"/>
<organism evidence="6 7">
    <name type="scientific">Meganyctiphanes norvegica</name>
    <name type="common">Northern krill</name>
    <name type="synonym">Thysanopoda norvegica</name>
    <dbReference type="NCBI Taxonomy" id="48144"/>
    <lineage>
        <taxon>Eukaryota</taxon>
        <taxon>Metazoa</taxon>
        <taxon>Ecdysozoa</taxon>
        <taxon>Arthropoda</taxon>
        <taxon>Crustacea</taxon>
        <taxon>Multicrustacea</taxon>
        <taxon>Malacostraca</taxon>
        <taxon>Eumalacostraca</taxon>
        <taxon>Eucarida</taxon>
        <taxon>Euphausiacea</taxon>
        <taxon>Euphausiidae</taxon>
        <taxon>Meganyctiphanes</taxon>
    </lineage>
</organism>
<dbReference type="PROSITE" id="PS51165">
    <property type="entry name" value="THUMP"/>
    <property type="match status" value="1"/>
</dbReference>
<feature type="non-terminal residue" evidence="6">
    <location>
        <position position="471"/>
    </location>
</feature>
<evidence type="ECO:0000256" key="4">
    <source>
        <dbReference type="PROSITE-ProRule" id="PRU00529"/>
    </source>
</evidence>
<dbReference type="SMART" id="SM00981">
    <property type="entry name" value="THUMP"/>
    <property type="match status" value="1"/>
</dbReference>
<gene>
    <name evidence="6" type="ORF">MNOR_LOCUS23595</name>
</gene>
<feature type="domain" description="THUMP" evidence="5">
    <location>
        <begin position="149"/>
        <end position="251"/>
    </location>
</feature>
<dbReference type="Proteomes" id="UP001497623">
    <property type="component" value="Unassembled WGS sequence"/>
</dbReference>